<keyword evidence="3" id="KW-1185">Reference proteome</keyword>
<organism evidence="2 3">
    <name type="scientific">Armillaria novae-zelandiae</name>
    <dbReference type="NCBI Taxonomy" id="153914"/>
    <lineage>
        <taxon>Eukaryota</taxon>
        <taxon>Fungi</taxon>
        <taxon>Dikarya</taxon>
        <taxon>Basidiomycota</taxon>
        <taxon>Agaricomycotina</taxon>
        <taxon>Agaricomycetes</taxon>
        <taxon>Agaricomycetidae</taxon>
        <taxon>Agaricales</taxon>
        <taxon>Marasmiineae</taxon>
        <taxon>Physalacriaceae</taxon>
        <taxon>Armillaria</taxon>
    </lineage>
</organism>
<protein>
    <submittedName>
        <fullName evidence="2">Uncharacterized protein</fullName>
    </submittedName>
</protein>
<dbReference type="EMBL" id="JAUEPR010000027">
    <property type="protein sequence ID" value="KAK0474391.1"/>
    <property type="molecule type" value="Genomic_DNA"/>
</dbReference>
<feature type="region of interest" description="Disordered" evidence="1">
    <location>
        <begin position="286"/>
        <end position="324"/>
    </location>
</feature>
<dbReference type="AlphaFoldDB" id="A0AA39NYS7"/>
<reference evidence="2" key="1">
    <citation type="submission" date="2023-06" db="EMBL/GenBank/DDBJ databases">
        <authorList>
            <consortium name="Lawrence Berkeley National Laboratory"/>
            <person name="Ahrendt S."/>
            <person name="Sahu N."/>
            <person name="Indic B."/>
            <person name="Wong-Bajracharya J."/>
            <person name="Merenyi Z."/>
            <person name="Ke H.-M."/>
            <person name="Monk M."/>
            <person name="Kocsube S."/>
            <person name="Drula E."/>
            <person name="Lipzen A."/>
            <person name="Balint B."/>
            <person name="Henrissat B."/>
            <person name="Andreopoulos B."/>
            <person name="Martin F.M."/>
            <person name="Harder C.B."/>
            <person name="Rigling D."/>
            <person name="Ford K.L."/>
            <person name="Foster G.D."/>
            <person name="Pangilinan J."/>
            <person name="Papanicolaou A."/>
            <person name="Barry K."/>
            <person name="LaButti K."/>
            <person name="Viragh M."/>
            <person name="Koriabine M."/>
            <person name="Yan M."/>
            <person name="Riley R."/>
            <person name="Champramary S."/>
            <person name="Plett K.L."/>
            <person name="Tsai I.J."/>
            <person name="Slot J."/>
            <person name="Sipos G."/>
            <person name="Plett J."/>
            <person name="Nagy L.G."/>
            <person name="Grigoriev I.V."/>
        </authorList>
    </citation>
    <scope>NUCLEOTIDE SEQUENCE</scope>
    <source>
        <strain evidence="2">ICMP 16352</strain>
    </source>
</reference>
<feature type="compositionally biased region" description="Polar residues" evidence="1">
    <location>
        <begin position="37"/>
        <end position="47"/>
    </location>
</feature>
<feature type="region of interest" description="Disordered" evidence="1">
    <location>
        <begin position="342"/>
        <end position="383"/>
    </location>
</feature>
<evidence type="ECO:0000313" key="2">
    <source>
        <dbReference type="EMBL" id="KAK0474391.1"/>
    </source>
</evidence>
<sequence>MPSNTSSRSPSKRKLVHSSLVSVETTPEPVPRKKNKTNLSHTRSSPKVSVLMPAVSITYTCPCGRPALKCKVSYGELSTEEVESVVAPSDIDDADLSASSLKRHGRVLFVDDKASEASQASEEPSADEDGNRTDCEPESDIDAIVQPSRSLRSKVKMVKGSYVEDLLRSGNADDIAESDDIKSNPTLTSKGSVRGRSPSPVYLEDLESFTPKSRLKGKSSVKGSTGTGRRMPGKSKKEDLTNNTRLEVDVSVDSATSTLVKTMGLSSTRTRGSRVANSANGDAIADACNSPVGSHTHADPVTPVQPKLSPTKPAAGAKSTVASPAVGRGAVKAGGLKSLSTKTAITSRSRTKATVTPKKDVEPLFLPSDEDDVSTPAPAPASQVSSNLAALLGDDVRGSSPEPDDARPILHLLDTAVAPHRPGPDLSEPDDPTLRVMQPELMEDHLVTLGVYGSLPSLGVYRVVVPTGFAPDTFDPPRFLSFSDTAKLFRLDSLLSLVEAFKFDHYGSFVNLAHVSPSVLSLEGKSLHVSGSTAVCMTVSLVTECMLFKPGHQGGYVSASGTQGGKRVKHLKIMLFHQMFHHESTAWALAFDLEVEDPSRRGNKNSKYSSACSSPAKGQWRSPAKKTLSAETVSPGSGYPTSMGFMDEVPIYDGRVSAGTQFLFWPSDFAVIRSLPRFTTSRDLNVFTLVTVGYSLSVWTSFNNEPCVSPNILFAIVLGTTPKKEKLAELGFLD</sequence>
<feature type="region of interest" description="Disordered" evidence="1">
    <location>
        <begin position="600"/>
        <end position="635"/>
    </location>
</feature>
<feature type="region of interest" description="Disordered" evidence="1">
    <location>
        <begin position="168"/>
        <end position="245"/>
    </location>
</feature>
<evidence type="ECO:0000256" key="1">
    <source>
        <dbReference type="SAM" id="MobiDB-lite"/>
    </source>
</evidence>
<evidence type="ECO:0000313" key="3">
    <source>
        <dbReference type="Proteomes" id="UP001175227"/>
    </source>
</evidence>
<comment type="caution">
    <text evidence="2">The sequence shown here is derived from an EMBL/GenBank/DDBJ whole genome shotgun (WGS) entry which is preliminary data.</text>
</comment>
<feature type="region of interest" description="Disordered" evidence="1">
    <location>
        <begin position="110"/>
        <end position="150"/>
    </location>
</feature>
<name>A0AA39NYS7_9AGAR</name>
<feature type="compositionally biased region" description="Polar residues" evidence="1">
    <location>
        <begin position="342"/>
        <end position="354"/>
    </location>
</feature>
<feature type="region of interest" description="Disordered" evidence="1">
    <location>
        <begin position="1"/>
        <end position="47"/>
    </location>
</feature>
<dbReference type="Proteomes" id="UP001175227">
    <property type="component" value="Unassembled WGS sequence"/>
</dbReference>
<accession>A0AA39NYS7</accession>
<proteinExistence type="predicted"/>
<gene>
    <name evidence="2" type="ORF">IW261DRAFT_1568743</name>
</gene>